<organism evidence="1">
    <name type="scientific">Vibrio vulnificus</name>
    <dbReference type="NCBI Taxonomy" id="672"/>
    <lineage>
        <taxon>Bacteria</taxon>
        <taxon>Pseudomonadati</taxon>
        <taxon>Pseudomonadota</taxon>
        <taxon>Gammaproteobacteria</taxon>
        <taxon>Vibrionales</taxon>
        <taxon>Vibrionaceae</taxon>
        <taxon>Vibrio</taxon>
    </lineage>
</organism>
<dbReference type="AlphaFoldDB" id="A0A8H9MY30"/>
<comment type="caution">
    <text evidence="1">The sequence shown here is derived from an EMBL/GenBank/DDBJ whole genome shotgun (WGS) entry which is preliminary data.</text>
</comment>
<sequence>MANKNAHIGSDLSLFRSIFQTPGYGDMQKVQDDYFGLLDLGDTNVTCIYLNCDDIHLNIGEYKKNSITEHHDEYVVINYKGRVQGYRGESIKEKHEDIAAWIIPQLHLLALATSKLIKLRDLSRS</sequence>
<dbReference type="EMBL" id="DACRBY010000001">
    <property type="protein sequence ID" value="HAS8538231.1"/>
    <property type="molecule type" value="Genomic_DNA"/>
</dbReference>
<reference evidence="1" key="1">
    <citation type="journal article" date="2018" name="Genome Biol.">
        <title>SKESA: strategic k-mer extension for scrupulous assemblies.</title>
        <authorList>
            <person name="Souvorov A."/>
            <person name="Agarwala R."/>
            <person name="Lipman D.J."/>
        </authorList>
    </citation>
    <scope>NUCLEOTIDE SEQUENCE</scope>
    <source>
        <strain evidence="1">BCW_3452</strain>
    </source>
</reference>
<dbReference type="Proteomes" id="UP000863257">
    <property type="component" value="Unassembled WGS sequence"/>
</dbReference>
<accession>A0A8H9MY30</accession>
<evidence type="ECO:0000313" key="1">
    <source>
        <dbReference type="EMBL" id="HAS8538231.1"/>
    </source>
</evidence>
<name>A0A8H9MY30_VIBVL</name>
<gene>
    <name evidence="1" type="ORF">I7730_00260</name>
</gene>
<proteinExistence type="predicted"/>
<protein>
    <submittedName>
        <fullName evidence="1">Uncharacterized protein</fullName>
    </submittedName>
</protein>
<reference evidence="1" key="2">
    <citation type="submission" date="2019-01" db="EMBL/GenBank/DDBJ databases">
        <authorList>
            <consortium name="NCBI Pathogen Detection Project"/>
        </authorList>
    </citation>
    <scope>NUCLEOTIDE SEQUENCE</scope>
    <source>
        <strain evidence="1">BCW_3452</strain>
    </source>
</reference>